<proteinExistence type="predicted"/>
<organism evidence="1 2">
    <name type="scientific">Tritrichomonas foetus</name>
    <dbReference type="NCBI Taxonomy" id="1144522"/>
    <lineage>
        <taxon>Eukaryota</taxon>
        <taxon>Metamonada</taxon>
        <taxon>Parabasalia</taxon>
        <taxon>Tritrichomonadida</taxon>
        <taxon>Tritrichomonadidae</taxon>
        <taxon>Tritrichomonas</taxon>
    </lineage>
</organism>
<dbReference type="AlphaFoldDB" id="A0A1J4KFQ9"/>
<reference evidence="1" key="1">
    <citation type="submission" date="2016-10" db="EMBL/GenBank/DDBJ databases">
        <authorList>
            <person name="Benchimol M."/>
            <person name="Almeida L.G."/>
            <person name="Vasconcelos A.T."/>
            <person name="Perreira-Neves A."/>
            <person name="Rosa I.A."/>
            <person name="Tasca T."/>
            <person name="Bogo M.R."/>
            <person name="de Souza W."/>
        </authorList>
    </citation>
    <scope>NUCLEOTIDE SEQUENCE [LARGE SCALE GENOMIC DNA]</scope>
    <source>
        <strain evidence="1">K</strain>
    </source>
</reference>
<dbReference type="VEuPathDB" id="TrichDB:TRFO_22973"/>
<dbReference type="GeneID" id="94837588"/>
<comment type="caution">
    <text evidence="1">The sequence shown here is derived from an EMBL/GenBank/DDBJ whole genome shotgun (WGS) entry which is preliminary data.</text>
</comment>
<protein>
    <submittedName>
        <fullName evidence="1">Uncharacterized protein</fullName>
    </submittedName>
</protein>
<name>A0A1J4KFQ9_9EUKA</name>
<sequence length="331" mass="38643">MNNDHNHSQSINSINFYFKNILKNIQDDINSHIDIDHIISKEEQNQYQNQMELDYWNVFFNGINREKNDEKISKDMITDIKNIIDKWKYDIVPWLQIEEIIVDYISESPCYQLKIDDALYRIDNFVNGKVVSIEEKESRIVFITTLLKNCATYACHDGYLPLFTLLQADTIQSVLKQNQSLLLSSLDSPIFMKMLLLCSIIDFVDIFKLIFVIGFGNGNPHLYCGILDSFEIKDLLNVLCWDFYCLFTTKKADEWKSILKEALNFDDNFIRVNDCKVISGLQWKDNLLETFPHNFGPMSPVKKSDIFLGKESKNINTNSQSDPIFFQFKGN</sequence>
<accession>A0A1J4KFQ9</accession>
<gene>
    <name evidence="1" type="ORF">TRFO_22973</name>
</gene>
<dbReference type="RefSeq" id="XP_068361606.1">
    <property type="nucleotide sequence ID" value="XM_068502884.1"/>
</dbReference>
<evidence type="ECO:0000313" key="2">
    <source>
        <dbReference type="Proteomes" id="UP000179807"/>
    </source>
</evidence>
<keyword evidence="2" id="KW-1185">Reference proteome</keyword>
<dbReference type="EMBL" id="MLAK01000666">
    <property type="protein sequence ID" value="OHT08470.1"/>
    <property type="molecule type" value="Genomic_DNA"/>
</dbReference>
<dbReference type="Proteomes" id="UP000179807">
    <property type="component" value="Unassembled WGS sequence"/>
</dbReference>
<evidence type="ECO:0000313" key="1">
    <source>
        <dbReference type="EMBL" id="OHT08470.1"/>
    </source>
</evidence>